<keyword evidence="2 5" id="KW-0812">Transmembrane</keyword>
<evidence type="ECO:0000256" key="2">
    <source>
        <dbReference type="ARBA" id="ARBA00022692"/>
    </source>
</evidence>
<feature type="domain" description="MARVEL" evidence="6">
    <location>
        <begin position="7"/>
        <end position="126"/>
    </location>
</feature>
<dbReference type="PANTHER" id="PTHR37451:SF1">
    <property type="entry name" value="MARVEL DOMAIN-CONTAINING PROTEIN"/>
    <property type="match status" value="1"/>
</dbReference>
<evidence type="ECO:0000256" key="5">
    <source>
        <dbReference type="SAM" id="Phobius"/>
    </source>
</evidence>
<gene>
    <name evidence="7" type="ORF">MFIFM68171_07553</name>
</gene>
<keyword evidence="4 5" id="KW-0472">Membrane</keyword>
<organism evidence="7 8">
    <name type="scientific">Madurella fahalii</name>
    <dbReference type="NCBI Taxonomy" id="1157608"/>
    <lineage>
        <taxon>Eukaryota</taxon>
        <taxon>Fungi</taxon>
        <taxon>Dikarya</taxon>
        <taxon>Ascomycota</taxon>
        <taxon>Pezizomycotina</taxon>
        <taxon>Sordariomycetes</taxon>
        <taxon>Sordariomycetidae</taxon>
        <taxon>Sordariales</taxon>
        <taxon>Sordariales incertae sedis</taxon>
        <taxon>Madurella</taxon>
    </lineage>
</organism>
<accession>A0ABQ0GHW2</accession>
<dbReference type="RefSeq" id="XP_070919074.1">
    <property type="nucleotide sequence ID" value="XM_071062973.1"/>
</dbReference>
<evidence type="ECO:0000256" key="1">
    <source>
        <dbReference type="ARBA" id="ARBA00004141"/>
    </source>
</evidence>
<evidence type="ECO:0000256" key="3">
    <source>
        <dbReference type="ARBA" id="ARBA00022989"/>
    </source>
</evidence>
<reference evidence="7 8" key="1">
    <citation type="submission" date="2024-09" db="EMBL/GenBank/DDBJ databases">
        <title>Itraconazole resistance in Madurella fahalii resulting from another homologue of gene encoding cytochrome P450 14-alpha sterol demethylase (CYP51).</title>
        <authorList>
            <person name="Yoshioka I."/>
            <person name="Fahal A.H."/>
            <person name="Kaneko S."/>
            <person name="Yaguchi T."/>
        </authorList>
    </citation>
    <scope>NUCLEOTIDE SEQUENCE [LARGE SCALE GENOMIC DNA]</scope>
    <source>
        <strain evidence="7 8">IFM 68171</strain>
    </source>
</reference>
<feature type="transmembrane region" description="Helical" evidence="5">
    <location>
        <begin position="74"/>
        <end position="94"/>
    </location>
</feature>
<evidence type="ECO:0000256" key="4">
    <source>
        <dbReference type="ARBA" id="ARBA00023136"/>
    </source>
</evidence>
<name>A0ABQ0GHW2_9PEZI</name>
<comment type="subcellular location">
    <subcellularLocation>
        <location evidence="1">Membrane</location>
        <topology evidence="1">Multi-pass membrane protein</topology>
    </subcellularLocation>
</comment>
<dbReference type="EMBL" id="BAAFSV010000004">
    <property type="protein sequence ID" value="GAB1317343.1"/>
    <property type="molecule type" value="Genomic_DNA"/>
</dbReference>
<sequence>MQRFVPIVHIVAAVFAVIELGLTAYIVSPYYRWTPSVKSFMVFNSIWTLLVLAYVGLTPLYYARIFHRLASLALEWITMIFWFAGSIALAAYWGSPNCGGNTFCGAVEAAVAFGFFLWALFGFLVFVDTLDALRARGNNTTNAQPKPHTVV</sequence>
<keyword evidence="8" id="KW-1185">Reference proteome</keyword>
<evidence type="ECO:0000313" key="8">
    <source>
        <dbReference type="Proteomes" id="UP001628179"/>
    </source>
</evidence>
<dbReference type="Proteomes" id="UP001628179">
    <property type="component" value="Unassembled WGS sequence"/>
</dbReference>
<comment type="caution">
    <text evidence="7">The sequence shown here is derived from an EMBL/GenBank/DDBJ whole genome shotgun (WGS) entry which is preliminary data.</text>
</comment>
<proteinExistence type="predicted"/>
<dbReference type="InterPro" id="IPR008253">
    <property type="entry name" value="Marvel"/>
</dbReference>
<feature type="transmembrane region" description="Helical" evidence="5">
    <location>
        <begin position="106"/>
        <end position="127"/>
    </location>
</feature>
<evidence type="ECO:0000259" key="6">
    <source>
        <dbReference type="Pfam" id="PF01284"/>
    </source>
</evidence>
<dbReference type="GeneID" id="98178296"/>
<feature type="transmembrane region" description="Helical" evidence="5">
    <location>
        <begin position="7"/>
        <end position="28"/>
    </location>
</feature>
<evidence type="ECO:0000313" key="7">
    <source>
        <dbReference type="EMBL" id="GAB1317343.1"/>
    </source>
</evidence>
<dbReference type="PANTHER" id="PTHR37451">
    <property type="entry name" value="MARVEL DOMAIN"/>
    <property type="match status" value="1"/>
</dbReference>
<protein>
    <recommendedName>
        <fullName evidence="6">MARVEL domain-containing protein</fullName>
    </recommendedName>
</protein>
<dbReference type="Pfam" id="PF01284">
    <property type="entry name" value="MARVEL"/>
    <property type="match status" value="1"/>
</dbReference>
<feature type="transmembrane region" description="Helical" evidence="5">
    <location>
        <begin position="40"/>
        <end position="62"/>
    </location>
</feature>
<keyword evidence="3 5" id="KW-1133">Transmembrane helix</keyword>